<organism evidence="2 3">
    <name type="scientific">Trinickia caryophylli</name>
    <name type="common">Paraburkholderia caryophylli</name>
    <dbReference type="NCBI Taxonomy" id="28094"/>
    <lineage>
        <taxon>Bacteria</taxon>
        <taxon>Pseudomonadati</taxon>
        <taxon>Pseudomonadota</taxon>
        <taxon>Betaproteobacteria</taxon>
        <taxon>Burkholderiales</taxon>
        <taxon>Burkholderiaceae</taxon>
        <taxon>Trinickia</taxon>
    </lineage>
</organism>
<dbReference type="SUPFAM" id="SSF49879">
    <property type="entry name" value="SMAD/FHA domain"/>
    <property type="match status" value="1"/>
</dbReference>
<dbReference type="InterPro" id="IPR032030">
    <property type="entry name" value="YscD_cytoplasmic_dom"/>
</dbReference>
<dbReference type="GeneID" id="95551512"/>
<reference evidence="3" key="1">
    <citation type="submission" date="2017-04" db="EMBL/GenBank/DDBJ databases">
        <authorList>
            <person name="Varghese N."/>
            <person name="Submissions S."/>
        </authorList>
    </citation>
    <scope>NUCLEOTIDE SEQUENCE [LARGE SCALE GENOMIC DNA]</scope>
    <source>
        <strain evidence="3">Ballard 720</strain>
    </source>
</reference>
<keyword evidence="3" id="KW-1185">Reference proteome</keyword>
<feature type="domain" description="YscD cytoplasmic" evidence="1">
    <location>
        <begin position="5"/>
        <end position="58"/>
    </location>
</feature>
<dbReference type="InterPro" id="IPR008984">
    <property type="entry name" value="SMAD_FHA_dom_sf"/>
</dbReference>
<protein>
    <submittedName>
        <fullName evidence="2">Inner membrane component of T3SS domain-containing protein</fullName>
    </submittedName>
</protein>
<name>A0A1X7DZ14_TRICW</name>
<accession>A0A1X7DZ14</accession>
<dbReference type="CDD" id="cd00060">
    <property type="entry name" value="FHA"/>
    <property type="match status" value="1"/>
</dbReference>
<dbReference type="Gene3D" id="2.60.200.20">
    <property type="match status" value="1"/>
</dbReference>
<dbReference type="STRING" id="28094.SAMN06295900_104280"/>
<evidence type="ECO:0000259" key="1">
    <source>
        <dbReference type="Pfam" id="PF16697"/>
    </source>
</evidence>
<dbReference type="Pfam" id="PF16697">
    <property type="entry name" value="Yop-YscD_cpl"/>
    <property type="match status" value="1"/>
</dbReference>
<gene>
    <name evidence="2" type="ORF">SAMN06295900_104280</name>
</gene>
<dbReference type="AlphaFoldDB" id="A0A1X7DZ14"/>
<evidence type="ECO:0000313" key="3">
    <source>
        <dbReference type="Proteomes" id="UP000192911"/>
    </source>
</evidence>
<proteinExistence type="predicted"/>
<evidence type="ECO:0000313" key="2">
    <source>
        <dbReference type="EMBL" id="SMF24435.1"/>
    </source>
</evidence>
<dbReference type="Proteomes" id="UP000192911">
    <property type="component" value="Unassembled WGS sequence"/>
</dbReference>
<dbReference type="EMBL" id="FXAH01000004">
    <property type="protein sequence ID" value="SMF24435.1"/>
    <property type="molecule type" value="Genomic_DNA"/>
</dbReference>
<dbReference type="RefSeq" id="WP_085227009.1">
    <property type="nucleotide sequence ID" value="NZ_BSQD01000005.1"/>
</dbReference>
<sequence>MLELRITTGLHRGTAFPLDGDAVRVGSDENNDVVLDDPGMPACAATFTRETAGRWVMRGADAPCEVAAGLRVALGPVGAVFANEGAPWDEATMAAGFPRSSRRLRSGARLTAAFALGAACVFALDHARLALREAQAFTPGAPAPLDAAPLRTVRAIVHPARVEPGKPPFAVVSVQSGASGFVVTEDGRVLVPGARRGPFTLERIEPRRVVFSGPYSAELAW</sequence>
<dbReference type="OrthoDB" id="9156149at2"/>